<sequence>MLRLALIFLALCLLALKSWAGEIALILADDSPPYREFASSLQKNLKAGWRINYTDNDLRPLDRFPVDLVITAGTEALRKTLGKAQKTPVLATLLPENAYQGIILDARSPPPVSAIYLDQPARRQARLLRLLFPDSQRIGMLVSEQSRAQANAFRQPLTSQRLQLITETVNDEAHILPALETLLPRTDALLALPDPLIYSRNTIKPLLITAYRFRRPVVAFSAALVKAGALAGLYSTPAQIGRQAGEQVSTHGNRLPPPGGPVEFSLSINQSVADAFGLRLPEEADLFQKLLSGGTEQ</sequence>
<dbReference type="EMBL" id="RBXP01000014">
    <property type="protein sequence ID" value="RKT58559.1"/>
    <property type="molecule type" value="Genomic_DNA"/>
</dbReference>
<accession>A0A495WB01</accession>
<keyword evidence="1" id="KW-0732">Signal</keyword>
<feature type="chain" id="PRO_5019772311" evidence="1">
    <location>
        <begin position="21"/>
        <end position="297"/>
    </location>
</feature>
<dbReference type="Pfam" id="PF04392">
    <property type="entry name" value="ABC_sub_bind"/>
    <property type="match status" value="1"/>
</dbReference>
<feature type="signal peptide" evidence="1">
    <location>
        <begin position="1"/>
        <end position="20"/>
    </location>
</feature>
<evidence type="ECO:0000256" key="1">
    <source>
        <dbReference type="SAM" id="SignalP"/>
    </source>
</evidence>
<protein>
    <submittedName>
        <fullName evidence="2">ABC transporter substrate binding protein</fullName>
    </submittedName>
</protein>
<gene>
    <name evidence="2" type="ORF">DFR40_1578</name>
</gene>
<dbReference type="AlphaFoldDB" id="A0A495WB01"/>
<evidence type="ECO:0000313" key="3">
    <source>
        <dbReference type="Proteomes" id="UP000270626"/>
    </source>
</evidence>
<dbReference type="Gene3D" id="3.40.50.2300">
    <property type="match status" value="2"/>
</dbReference>
<proteinExistence type="predicted"/>
<keyword evidence="3" id="KW-1185">Reference proteome</keyword>
<comment type="caution">
    <text evidence="2">The sequence shown here is derived from an EMBL/GenBank/DDBJ whole genome shotgun (WGS) entry which is preliminary data.</text>
</comment>
<dbReference type="RefSeq" id="WP_121457939.1">
    <property type="nucleotide sequence ID" value="NZ_RBXP01000014.1"/>
</dbReference>
<evidence type="ECO:0000313" key="2">
    <source>
        <dbReference type="EMBL" id="RKT58559.1"/>
    </source>
</evidence>
<dbReference type="PANTHER" id="PTHR35271">
    <property type="entry name" value="ABC TRANSPORTER, SUBSTRATE-BINDING LIPOPROTEIN-RELATED"/>
    <property type="match status" value="1"/>
</dbReference>
<reference evidence="2 3" key="1">
    <citation type="submission" date="2018-10" db="EMBL/GenBank/DDBJ databases">
        <title>Genomic Encyclopedia of Type Strains, Phase IV (KMG-IV): sequencing the most valuable type-strain genomes for metagenomic binning, comparative biology and taxonomic classification.</title>
        <authorList>
            <person name="Goeker M."/>
        </authorList>
    </citation>
    <scope>NUCLEOTIDE SEQUENCE [LARGE SCALE GENOMIC DNA]</scope>
    <source>
        <strain evidence="2 3">DSM 23841</strain>
    </source>
</reference>
<organism evidence="2 3">
    <name type="scientific">Azonexus fungiphilus</name>
    <dbReference type="NCBI Taxonomy" id="146940"/>
    <lineage>
        <taxon>Bacteria</taxon>
        <taxon>Pseudomonadati</taxon>
        <taxon>Pseudomonadota</taxon>
        <taxon>Betaproteobacteria</taxon>
        <taxon>Rhodocyclales</taxon>
        <taxon>Azonexaceae</taxon>
        <taxon>Azonexus</taxon>
    </lineage>
</organism>
<dbReference type="PANTHER" id="PTHR35271:SF1">
    <property type="entry name" value="ABC TRANSPORTER, SUBSTRATE-BINDING LIPOPROTEIN"/>
    <property type="match status" value="1"/>
</dbReference>
<dbReference type="InterPro" id="IPR007487">
    <property type="entry name" value="ABC_transpt-TYRBP-like"/>
</dbReference>
<dbReference type="Proteomes" id="UP000270626">
    <property type="component" value="Unassembled WGS sequence"/>
</dbReference>
<dbReference type="OrthoDB" id="9178917at2"/>
<name>A0A495WB01_9RHOO</name>